<gene>
    <name evidence="3" type="ORF">PIB30_024560</name>
</gene>
<feature type="region of interest" description="Disordered" evidence="1">
    <location>
        <begin position="135"/>
        <end position="158"/>
    </location>
</feature>
<protein>
    <recommendedName>
        <fullName evidence="5">Hydroxyproline-rich glycoprotein family protein</fullName>
    </recommendedName>
</protein>
<feature type="transmembrane region" description="Helical" evidence="2">
    <location>
        <begin position="59"/>
        <end position="77"/>
    </location>
</feature>
<reference evidence="3 4" key="1">
    <citation type="journal article" date="2023" name="Plants (Basel)">
        <title>Bridging the Gap: Combining Genomics and Transcriptomics Approaches to Understand Stylosanthes scabra, an Orphan Legume from the Brazilian Caatinga.</title>
        <authorList>
            <person name="Ferreira-Neto J.R.C."/>
            <person name="da Silva M.D."/>
            <person name="Binneck E."/>
            <person name="de Melo N.F."/>
            <person name="da Silva R.H."/>
            <person name="de Melo A.L.T.M."/>
            <person name="Pandolfi V."/>
            <person name="Bustamante F.O."/>
            <person name="Brasileiro-Vidal A.C."/>
            <person name="Benko-Iseppon A.M."/>
        </authorList>
    </citation>
    <scope>NUCLEOTIDE SEQUENCE [LARGE SCALE GENOMIC DNA]</scope>
    <source>
        <tissue evidence="3">Leaves</tissue>
    </source>
</reference>
<feature type="compositionally biased region" description="Low complexity" evidence="1">
    <location>
        <begin position="516"/>
        <end position="528"/>
    </location>
</feature>
<accession>A0ABU6SAI1</accession>
<feature type="compositionally biased region" description="Basic residues" evidence="1">
    <location>
        <begin position="312"/>
        <end position="321"/>
    </location>
</feature>
<dbReference type="EMBL" id="JASCZI010060503">
    <property type="protein sequence ID" value="MED6133038.1"/>
    <property type="molecule type" value="Genomic_DNA"/>
</dbReference>
<feature type="transmembrane region" description="Helical" evidence="2">
    <location>
        <begin position="20"/>
        <end position="38"/>
    </location>
</feature>
<keyword evidence="4" id="KW-1185">Reference proteome</keyword>
<dbReference type="SUPFAM" id="SSF101447">
    <property type="entry name" value="Formin homology 2 domain (FH2 domain)"/>
    <property type="match status" value="1"/>
</dbReference>
<feature type="region of interest" description="Disordered" evidence="1">
    <location>
        <begin position="222"/>
        <end position="494"/>
    </location>
</feature>
<evidence type="ECO:0000313" key="4">
    <source>
        <dbReference type="Proteomes" id="UP001341840"/>
    </source>
</evidence>
<feature type="compositionally biased region" description="Pro residues" evidence="1">
    <location>
        <begin position="437"/>
        <end position="451"/>
    </location>
</feature>
<feature type="compositionally biased region" description="Pro residues" evidence="1">
    <location>
        <begin position="375"/>
        <end position="393"/>
    </location>
</feature>
<feature type="region of interest" description="Disordered" evidence="1">
    <location>
        <begin position="82"/>
        <end position="120"/>
    </location>
</feature>
<keyword evidence="2" id="KW-0472">Membrane</keyword>
<feature type="region of interest" description="Disordered" evidence="1">
    <location>
        <begin position="515"/>
        <end position="562"/>
    </location>
</feature>
<feature type="compositionally biased region" description="Pro residues" evidence="1">
    <location>
        <begin position="415"/>
        <end position="425"/>
    </location>
</feature>
<name>A0ABU6SAI1_9FABA</name>
<feature type="compositionally biased region" description="Pro residues" evidence="1">
    <location>
        <begin position="229"/>
        <end position="256"/>
    </location>
</feature>
<organism evidence="3 4">
    <name type="scientific">Stylosanthes scabra</name>
    <dbReference type="NCBI Taxonomy" id="79078"/>
    <lineage>
        <taxon>Eukaryota</taxon>
        <taxon>Viridiplantae</taxon>
        <taxon>Streptophyta</taxon>
        <taxon>Embryophyta</taxon>
        <taxon>Tracheophyta</taxon>
        <taxon>Spermatophyta</taxon>
        <taxon>Magnoliopsida</taxon>
        <taxon>eudicotyledons</taxon>
        <taxon>Gunneridae</taxon>
        <taxon>Pentapetalae</taxon>
        <taxon>rosids</taxon>
        <taxon>fabids</taxon>
        <taxon>Fabales</taxon>
        <taxon>Fabaceae</taxon>
        <taxon>Papilionoideae</taxon>
        <taxon>50 kb inversion clade</taxon>
        <taxon>dalbergioids sensu lato</taxon>
        <taxon>Dalbergieae</taxon>
        <taxon>Pterocarpus clade</taxon>
        <taxon>Stylosanthes</taxon>
    </lineage>
</organism>
<comment type="caution">
    <text evidence="3">The sequence shown here is derived from an EMBL/GenBank/DDBJ whole genome shotgun (WGS) entry which is preliminary data.</text>
</comment>
<feature type="compositionally biased region" description="Polar residues" evidence="1">
    <location>
        <begin position="269"/>
        <end position="279"/>
    </location>
</feature>
<evidence type="ECO:0000256" key="1">
    <source>
        <dbReference type="SAM" id="MobiDB-lite"/>
    </source>
</evidence>
<dbReference type="PANTHER" id="PTHR33098:SF71">
    <property type="entry name" value="HYDROXYPROLINE-RICH GLYCOPROTEIN FAMILY PROTEIN"/>
    <property type="match status" value="1"/>
</dbReference>
<feature type="compositionally biased region" description="Pro residues" evidence="1">
    <location>
        <begin position="292"/>
        <end position="307"/>
    </location>
</feature>
<keyword evidence="2" id="KW-1133">Transmembrane helix</keyword>
<evidence type="ECO:0000313" key="3">
    <source>
        <dbReference type="EMBL" id="MED6133038.1"/>
    </source>
</evidence>
<evidence type="ECO:0000256" key="2">
    <source>
        <dbReference type="SAM" id="Phobius"/>
    </source>
</evidence>
<sequence>MPYNHYHRHPWHSSPFMSPPLLIILVPIIAIALLFLVVPPLLSATTNVLRPSSVVKKSWDSLNILLVVFAILCGVFARRNDDESPPPPYDEVVSDQNAAFRKMPSSGERDREGERSSGYVSQQWFGFSEERKGYETPPIQVQSPATGVTRLRRSSSSYPDLRNWETGDDRFRFRFYDDFEIDKQFRSPARDHFATVDRRTRWSGPEDGEVHELNIKEIPVDTFETSSSPLPPEPQPTTSPPPTPPPPPPPPPPRPPAMARRKPRRTYETVESVSEITELNNDREFTSVRSPPLAPSTPPPPPPPPAPVKTRSDHKRGKSERRKSTVKRDIATVWASVLSNQRKRKTKQKTKSEHNQTYNHNYDNVIDDLTNSNMRPPPSPAPPPPPPPPPPPSSVFQSLFRKGLGKSKKIHSVSTPPPPPPPPPLTSSRRWSKWKKPIPPPPPPPPPPPSAAYPQEEPVRRRNEGRPPLPNRAGSYNEEAVNAGNQSPLIPVPPPLPPFKMAAMKFVVRGDFVKIRSNQSSRSNSRCSSPERDGVEESETTETVDSVTNPVTDRNGEVSGSVFCPSPDVNIKASTFIARLRGEWKLEKLNSLKEKGNGSLPFRA</sequence>
<dbReference type="Proteomes" id="UP001341840">
    <property type="component" value="Unassembled WGS sequence"/>
</dbReference>
<proteinExistence type="predicted"/>
<dbReference type="PANTHER" id="PTHR33098">
    <property type="entry name" value="COTTON FIBER (DUF761)"/>
    <property type="match status" value="1"/>
</dbReference>
<keyword evidence="2" id="KW-0812">Transmembrane</keyword>
<evidence type="ECO:0008006" key="5">
    <source>
        <dbReference type="Google" id="ProtNLM"/>
    </source>
</evidence>